<protein>
    <recommendedName>
        <fullName evidence="4">Periplasmic heavy metal sensor</fullName>
    </recommendedName>
</protein>
<name>A0A1F6UYX7_9PROT</name>
<feature type="signal peptide" evidence="1">
    <location>
        <begin position="1"/>
        <end position="20"/>
    </location>
</feature>
<keyword evidence="1" id="KW-0732">Signal</keyword>
<dbReference type="Gene3D" id="1.20.120.1490">
    <property type="match status" value="1"/>
</dbReference>
<dbReference type="Pfam" id="PF13801">
    <property type="entry name" value="Metal_resist"/>
    <property type="match status" value="1"/>
</dbReference>
<evidence type="ECO:0000313" key="3">
    <source>
        <dbReference type="Proteomes" id="UP000179076"/>
    </source>
</evidence>
<accession>A0A1F6UYX7</accession>
<dbReference type="Proteomes" id="UP000179076">
    <property type="component" value="Unassembled WGS sequence"/>
</dbReference>
<sequence length="181" mass="19206">MNRLIAYFVAVAPFALVASAAPPTSPYVDQETRDIKALSPEDLNAYLGGKGAGFAKAAELNGYAGPAHVLELSAPLALTPEQQARTEALFASMQSRAKSLGRALIEEERKLDRLFATKTVTLNVLNSSLSEIGALQAKVRAAHLEAHLAQFEILTPEQNALYSQLRGYGAAGAHTGHGGQH</sequence>
<reference evidence="2 3" key="1">
    <citation type="journal article" date="2016" name="Nat. Commun.">
        <title>Thousands of microbial genomes shed light on interconnected biogeochemical processes in an aquifer system.</title>
        <authorList>
            <person name="Anantharaman K."/>
            <person name="Brown C.T."/>
            <person name="Hug L.A."/>
            <person name="Sharon I."/>
            <person name="Castelle C.J."/>
            <person name="Probst A.J."/>
            <person name="Thomas B.C."/>
            <person name="Singh A."/>
            <person name="Wilkins M.J."/>
            <person name="Karaoz U."/>
            <person name="Brodie E.L."/>
            <person name="Williams K.H."/>
            <person name="Hubbard S.S."/>
            <person name="Banfield J.F."/>
        </authorList>
    </citation>
    <scope>NUCLEOTIDE SEQUENCE [LARGE SCALE GENOMIC DNA]</scope>
</reference>
<organism evidence="2 3">
    <name type="scientific">Candidatus Muproteobacteria bacterium RBG_16_60_9</name>
    <dbReference type="NCBI Taxonomy" id="1817755"/>
    <lineage>
        <taxon>Bacteria</taxon>
        <taxon>Pseudomonadati</taxon>
        <taxon>Pseudomonadota</taxon>
        <taxon>Candidatus Muproteobacteria</taxon>
    </lineage>
</organism>
<dbReference type="InterPro" id="IPR025961">
    <property type="entry name" value="Metal_resist"/>
</dbReference>
<evidence type="ECO:0000313" key="2">
    <source>
        <dbReference type="EMBL" id="OGI62651.1"/>
    </source>
</evidence>
<gene>
    <name evidence="2" type="ORF">A2W18_02745</name>
</gene>
<dbReference type="EMBL" id="MFSP01000171">
    <property type="protein sequence ID" value="OGI62651.1"/>
    <property type="molecule type" value="Genomic_DNA"/>
</dbReference>
<comment type="caution">
    <text evidence="2">The sequence shown here is derived from an EMBL/GenBank/DDBJ whole genome shotgun (WGS) entry which is preliminary data.</text>
</comment>
<feature type="chain" id="PRO_5009527082" description="Periplasmic heavy metal sensor" evidence="1">
    <location>
        <begin position="21"/>
        <end position="181"/>
    </location>
</feature>
<evidence type="ECO:0000256" key="1">
    <source>
        <dbReference type="SAM" id="SignalP"/>
    </source>
</evidence>
<evidence type="ECO:0008006" key="4">
    <source>
        <dbReference type="Google" id="ProtNLM"/>
    </source>
</evidence>
<proteinExistence type="predicted"/>
<dbReference type="AlphaFoldDB" id="A0A1F6UYX7"/>